<feature type="region of interest" description="Disordered" evidence="1">
    <location>
        <begin position="44"/>
        <end position="138"/>
    </location>
</feature>
<accession>A0A0H2TXF1</accession>
<organism evidence="2">
    <name type="scientific">Magnaporthiopsis poae (strain ATCC 64411 / 73-15)</name>
    <name type="common">Kentucky bluegrass fungus</name>
    <name type="synonym">Magnaporthe poae</name>
    <dbReference type="NCBI Taxonomy" id="644358"/>
    <lineage>
        <taxon>Eukaryota</taxon>
        <taxon>Fungi</taxon>
        <taxon>Dikarya</taxon>
        <taxon>Ascomycota</taxon>
        <taxon>Pezizomycotina</taxon>
        <taxon>Sordariomycetes</taxon>
        <taxon>Sordariomycetidae</taxon>
        <taxon>Magnaporthales</taxon>
        <taxon>Magnaporthaceae</taxon>
        <taxon>Magnaporthiopsis</taxon>
    </lineage>
</organism>
<evidence type="ECO:0000313" key="2">
    <source>
        <dbReference type="EMBL" id="KLU88790.1"/>
    </source>
</evidence>
<dbReference type="EMBL" id="GL876972">
    <property type="protein sequence ID" value="KLU88790.1"/>
    <property type="molecule type" value="Genomic_DNA"/>
</dbReference>
<dbReference type="AlphaFoldDB" id="A0A0H2TXF1"/>
<proteinExistence type="predicted"/>
<reference evidence="2" key="1">
    <citation type="submission" date="2010-05" db="EMBL/GenBank/DDBJ databases">
        <title>The Genome Sequence of Magnaporthe poae strain ATCC 64411.</title>
        <authorList>
            <consortium name="The Broad Institute Genome Sequencing Platform"/>
            <consortium name="Broad Institute Genome Sequencing Center for Infectious Disease"/>
            <person name="Ma L.-J."/>
            <person name="Dead R."/>
            <person name="Young S."/>
            <person name="Zeng Q."/>
            <person name="Koehrsen M."/>
            <person name="Alvarado L."/>
            <person name="Berlin A."/>
            <person name="Chapman S.B."/>
            <person name="Chen Z."/>
            <person name="Freedman E."/>
            <person name="Gellesch M."/>
            <person name="Goldberg J."/>
            <person name="Griggs A."/>
            <person name="Gujja S."/>
            <person name="Heilman E.R."/>
            <person name="Heiman D."/>
            <person name="Hepburn T."/>
            <person name="Howarth C."/>
            <person name="Jen D."/>
            <person name="Larson L."/>
            <person name="Mehta T."/>
            <person name="Neiman D."/>
            <person name="Pearson M."/>
            <person name="Roberts A."/>
            <person name="Saif S."/>
            <person name="Shea T."/>
            <person name="Shenoy N."/>
            <person name="Sisk P."/>
            <person name="Stolte C."/>
            <person name="Sykes S."/>
            <person name="Walk T."/>
            <person name="White J."/>
            <person name="Yandava C."/>
            <person name="Haas B."/>
            <person name="Nusbaum C."/>
            <person name="Birren B."/>
        </authorList>
    </citation>
    <scope>NUCLEOTIDE SEQUENCE</scope>
    <source>
        <strain evidence="2">ATCC 64411</strain>
    </source>
</reference>
<protein>
    <submittedName>
        <fullName evidence="2">Uncharacterized protein</fullName>
    </submittedName>
</protein>
<feature type="compositionally biased region" description="Basic and acidic residues" evidence="1">
    <location>
        <begin position="50"/>
        <end position="60"/>
    </location>
</feature>
<feature type="non-terminal residue" evidence="2">
    <location>
        <position position="209"/>
    </location>
</feature>
<reference evidence="2" key="2">
    <citation type="submission" date="2011-03" db="EMBL/GenBank/DDBJ databases">
        <title>Annotation of Magnaporthe poae ATCC 64411.</title>
        <authorList>
            <person name="Ma L.-J."/>
            <person name="Dead R."/>
            <person name="Young S.K."/>
            <person name="Zeng Q."/>
            <person name="Gargeya S."/>
            <person name="Fitzgerald M."/>
            <person name="Haas B."/>
            <person name="Abouelleil A."/>
            <person name="Alvarado L."/>
            <person name="Arachchi H.M."/>
            <person name="Berlin A."/>
            <person name="Brown A."/>
            <person name="Chapman S.B."/>
            <person name="Chen Z."/>
            <person name="Dunbar C."/>
            <person name="Freedman E."/>
            <person name="Gearin G."/>
            <person name="Gellesch M."/>
            <person name="Goldberg J."/>
            <person name="Griggs A."/>
            <person name="Gujja S."/>
            <person name="Heiman D."/>
            <person name="Howarth C."/>
            <person name="Larson L."/>
            <person name="Lui A."/>
            <person name="MacDonald P.J.P."/>
            <person name="Mehta T."/>
            <person name="Montmayeur A."/>
            <person name="Murphy C."/>
            <person name="Neiman D."/>
            <person name="Pearson M."/>
            <person name="Priest M."/>
            <person name="Roberts A."/>
            <person name="Saif S."/>
            <person name="Shea T."/>
            <person name="Shenoy N."/>
            <person name="Sisk P."/>
            <person name="Stolte C."/>
            <person name="Sykes S."/>
            <person name="Yandava C."/>
            <person name="Wortman J."/>
            <person name="Nusbaum C."/>
            <person name="Birren B."/>
        </authorList>
    </citation>
    <scope>NUCLEOTIDE SEQUENCE</scope>
    <source>
        <strain evidence="2">ATCC 64411</strain>
    </source>
</reference>
<gene>
    <name evidence="2" type="ORF">MAPG_07773</name>
</gene>
<dbReference type="VEuPathDB" id="FungiDB:MAPG_07773"/>
<feature type="compositionally biased region" description="Basic and acidic residues" evidence="1">
    <location>
        <begin position="97"/>
        <end position="119"/>
    </location>
</feature>
<name>A0A0H2TXF1_MAGP6</name>
<evidence type="ECO:0000256" key="1">
    <source>
        <dbReference type="SAM" id="MobiDB-lite"/>
    </source>
</evidence>
<sequence>MPVARPVFRWPSLSMVHTRQLTKRPESPGDDHCVPPSLRAAAAATIAASHHQDGGVDRCDSGLSWGPGPSVPDSLHHGRSLPGQEMDASGRQLLPVVRHDKYKRPERYSERGKSAKELSRTGAGRSGQASFGSSDRAFRDSRTFSQRKMLERAGMECVSLSLHLQPGFPFGRAASPSAEGELHALLKQKPKPLVYQLPLLVAYHHHRPP</sequence>